<comment type="caution">
    <text evidence="1">The sequence shown here is derived from an EMBL/GenBank/DDBJ whole genome shotgun (WGS) entry which is preliminary data.</text>
</comment>
<accession>A0AAW1NUU3</accession>
<protein>
    <submittedName>
        <fullName evidence="1">Uncharacterized protein</fullName>
    </submittedName>
</protein>
<organism evidence="1 2">
    <name type="scientific">Symbiochloris irregularis</name>
    <dbReference type="NCBI Taxonomy" id="706552"/>
    <lineage>
        <taxon>Eukaryota</taxon>
        <taxon>Viridiplantae</taxon>
        <taxon>Chlorophyta</taxon>
        <taxon>core chlorophytes</taxon>
        <taxon>Trebouxiophyceae</taxon>
        <taxon>Trebouxiales</taxon>
        <taxon>Trebouxiaceae</taxon>
        <taxon>Symbiochloris</taxon>
    </lineage>
</organism>
<sequence length="80" mass="8717">MPIARGDGALSAWPKLSTTELRRLLLDIGAEINGNELPDDDAVWGLFARTLAKIQGLSSRAQHSLDPAQWPTFASTCFVH</sequence>
<keyword evidence="2" id="KW-1185">Reference proteome</keyword>
<dbReference type="EMBL" id="JALJOQ010000087">
    <property type="protein sequence ID" value="KAK9799793.1"/>
    <property type="molecule type" value="Genomic_DNA"/>
</dbReference>
<evidence type="ECO:0000313" key="2">
    <source>
        <dbReference type="Proteomes" id="UP001465755"/>
    </source>
</evidence>
<dbReference type="AlphaFoldDB" id="A0AAW1NUU3"/>
<evidence type="ECO:0000313" key="1">
    <source>
        <dbReference type="EMBL" id="KAK9799793.1"/>
    </source>
</evidence>
<reference evidence="1 2" key="1">
    <citation type="journal article" date="2024" name="Nat. Commun.">
        <title>Phylogenomics reveals the evolutionary origins of lichenization in chlorophyte algae.</title>
        <authorList>
            <person name="Puginier C."/>
            <person name="Libourel C."/>
            <person name="Otte J."/>
            <person name="Skaloud P."/>
            <person name="Haon M."/>
            <person name="Grisel S."/>
            <person name="Petersen M."/>
            <person name="Berrin J.G."/>
            <person name="Delaux P.M."/>
            <person name="Dal Grande F."/>
            <person name="Keller J."/>
        </authorList>
    </citation>
    <scope>NUCLEOTIDE SEQUENCE [LARGE SCALE GENOMIC DNA]</scope>
    <source>
        <strain evidence="1 2">SAG 2036</strain>
    </source>
</reference>
<proteinExistence type="predicted"/>
<dbReference type="Proteomes" id="UP001465755">
    <property type="component" value="Unassembled WGS sequence"/>
</dbReference>
<name>A0AAW1NUU3_9CHLO</name>
<gene>
    <name evidence="1" type="ORF">WJX73_009332</name>
</gene>